<feature type="region of interest" description="Disordered" evidence="1">
    <location>
        <begin position="1"/>
        <end position="20"/>
    </location>
</feature>
<dbReference type="RefSeq" id="WP_052438988.1">
    <property type="nucleotide sequence ID" value="NZ_BBPN01000024.1"/>
</dbReference>
<accession>A0A1H7Q7G9</accession>
<evidence type="ECO:0000256" key="2">
    <source>
        <dbReference type="SAM" id="Phobius"/>
    </source>
</evidence>
<proteinExistence type="predicted"/>
<gene>
    <name evidence="3" type="ORF">SAMN05414137_108325</name>
</gene>
<feature type="region of interest" description="Disordered" evidence="1">
    <location>
        <begin position="92"/>
        <end position="123"/>
    </location>
</feature>
<feature type="transmembrane region" description="Helical" evidence="2">
    <location>
        <begin position="60"/>
        <end position="82"/>
    </location>
</feature>
<organism evidence="3 4">
    <name type="scientific">Streptacidiphilus jiangxiensis</name>
    <dbReference type="NCBI Taxonomy" id="235985"/>
    <lineage>
        <taxon>Bacteria</taxon>
        <taxon>Bacillati</taxon>
        <taxon>Actinomycetota</taxon>
        <taxon>Actinomycetes</taxon>
        <taxon>Kitasatosporales</taxon>
        <taxon>Streptomycetaceae</taxon>
        <taxon>Streptacidiphilus</taxon>
    </lineage>
</organism>
<dbReference type="OrthoDB" id="3855228at2"/>
<evidence type="ECO:0000313" key="4">
    <source>
        <dbReference type="Proteomes" id="UP000183015"/>
    </source>
</evidence>
<keyword evidence="2" id="KW-0472">Membrane</keyword>
<protein>
    <submittedName>
        <fullName evidence="3">Uncharacterized protein</fullName>
    </submittedName>
</protein>
<dbReference type="eggNOG" id="ENOG5031APH">
    <property type="taxonomic scope" value="Bacteria"/>
</dbReference>
<keyword evidence="2" id="KW-0812">Transmembrane</keyword>
<keyword evidence="2" id="KW-1133">Transmembrane helix</keyword>
<evidence type="ECO:0000313" key="3">
    <source>
        <dbReference type="EMBL" id="SEL43806.1"/>
    </source>
</evidence>
<evidence type="ECO:0000256" key="1">
    <source>
        <dbReference type="SAM" id="MobiDB-lite"/>
    </source>
</evidence>
<dbReference type="STRING" id="235985.SAMN05414137_108325"/>
<dbReference type="Proteomes" id="UP000183015">
    <property type="component" value="Unassembled WGS sequence"/>
</dbReference>
<dbReference type="AlphaFoldDB" id="A0A1H7Q7G9"/>
<sequence length="273" mass="28556">MTDQYDEQMASGPSDESGEFEAMVRRALEDEVEGYRPSEWSAGREAVRERIDRRRRSLRTTLAVSLATAGTAAAALLGVTLVDAHRSPVSPAAGGLDPAALAKSSASGAPSARSSASAKPEAPHWPAVRIVPAGRTVRFEHQIWMSLTASERCEGVGPQGGSSCKSVTDGNQPQGTVSMQSDGDTHGTAYSPLYIGPGDVTRMTITVDGVTHPATVVELAGHPGYATGYLWLPNTGSVGDPMMFDAEITVYDASGKVLATLVPPHLATSSPTH</sequence>
<name>A0A1H7Q7G9_STRJI</name>
<dbReference type="EMBL" id="FOAZ01000008">
    <property type="protein sequence ID" value="SEL43806.1"/>
    <property type="molecule type" value="Genomic_DNA"/>
</dbReference>
<keyword evidence="4" id="KW-1185">Reference proteome</keyword>
<reference evidence="4" key="1">
    <citation type="submission" date="2016-10" db="EMBL/GenBank/DDBJ databases">
        <authorList>
            <person name="Varghese N."/>
        </authorList>
    </citation>
    <scope>NUCLEOTIDE SEQUENCE [LARGE SCALE GENOMIC DNA]</scope>
    <source>
        <strain evidence="4">DSM 45096 / BCRC 16803 / CGMCC 4.1857 / CIP 109030 / JCM 12277 / KCTC 19219 / NBRC 100920 / 33214</strain>
    </source>
</reference>
<feature type="compositionally biased region" description="Low complexity" evidence="1">
    <location>
        <begin position="92"/>
        <end position="120"/>
    </location>
</feature>